<dbReference type="Gene3D" id="3.40.50.11720">
    <property type="entry name" value="3-Deoxy-D-manno-octulosonic-acid transferase, N-terminal domain"/>
    <property type="match status" value="1"/>
</dbReference>
<dbReference type="SUPFAM" id="SSF53756">
    <property type="entry name" value="UDP-Glycosyltransferase/glycogen phosphorylase"/>
    <property type="match status" value="1"/>
</dbReference>
<name>A0ABW4N1T0_9CAUL</name>
<comment type="subcellular location">
    <subcellularLocation>
        <location evidence="8">Cell membrane</location>
    </subcellularLocation>
</comment>
<keyword evidence="8" id="KW-0472">Membrane</keyword>
<sequence length="421" mass="43279">MSPRSLALGAYRAATGLAEPLAPALLNGRARRGKEDPARIAERLGRPTAPRPAGPLAWLHAVSVGEAVSILPLAQALRARRPELSVLVTSGTRTSAELLAKRLPQGALHQYAPVDGPAAVARFLAHWRPDLGIFVESELWPNLILQARRAGVRLALLSARMTEASARGWSRAPAAAAELLAAFDLILAQDEATAARLQRLGGSPSGRLNLKLVGEPLPCDADELARLKAGLAGHPAVLAASTHPGEEALIARAWRAAGAPGLLIVAPRHPDRGPAVAAELTALGLTAALRSRGEAPGGADVYLADTLGELGLFFRLAAVTVMGGAFVPGVGGHNPLEPARLGCAVVTGADVFNAADVYAEMAEAGAVVVVGDEAELAATLRDLLATPDRASSLGAAALAYAQRQGAALDEALARLSPLLPA</sequence>
<accession>A0ABW4N1T0</accession>
<dbReference type="InterPro" id="IPR038107">
    <property type="entry name" value="Glycos_transf_N_sf"/>
</dbReference>
<comment type="function">
    <text evidence="1 8">Involved in lipopolysaccharide (LPS) biosynthesis. Catalyzes the transfer of 3-deoxy-D-manno-octulosonate (Kdo) residue(s) from CMP-Kdo to lipid IV(A), the tetraacyldisaccharide-1,4'-bisphosphate precursor of lipid A.</text>
</comment>
<comment type="similarity">
    <text evidence="8">Belongs to the glycosyltransferase group 1 family.</text>
</comment>
<evidence type="ECO:0000256" key="8">
    <source>
        <dbReference type="RuleBase" id="RU365103"/>
    </source>
</evidence>
<keyword evidence="5 8" id="KW-0808">Transferase</keyword>
<keyword evidence="8" id="KW-1003">Cell membrane</keyword>
<dbReference type="InterPro" id="IPR039901">
    <property type="entry name" value="Kdotransferase"/>
</dbReference>
<evidence type="ECO:0000256" key="1">
    <source>
        <dbReference type="ARBA" id="ARBA00003394"/>
    </source>
</evidence>
<keyword evidence="8" id="KW-0448">Lipopolysaccharide biosynthesis</keyword>
<dbReference type="PANTHER" id="PTHR42755">
    <property type="entry name" value="3-DEOXY-MANNO-OCTULOSONATE CYTIDYLYLTRANSFERASE"/>
    <property type="match status" value="1"/>
</dbReference>
<dbReference type="GO" id="GO:0016740">
    <property type="term" value="F:transferase activity"/>
    <property type="evidence" value="ECO:0007669"/>
    <property type="project" value="UniProtKB-KW"/>
</dbReference>
<comment type="caution">
    <text evidence="10">The sequence shown here is derived from an EMBL/GenBank/DDBJ whole genome shotgun (WGS) entry which is preliminary data.</text>
</comment>
<evidence type="ECO:0000259" key="9">
    <source>
        <dbReference type="Pfam" id="PF04413"/>
    </source>
</evidence>
<evidence type="ECO:0000256" key="4">
    <source>
        <dbReference type="ARBA" id="ARBA00019077"/>
    </source>
</evidence>
<evidence type="ECO:0000313" key="11">
    <source>
        <dbReference type="Proteomes" id="UP001597237"/>
    </source>
</evidence>
<evidence type="ECO:0000256" key="2">
    <source>
        <dbReference type="ARBA" id="ARBA00004713"/>
    </source>
</evidence>
<feature type="domain" description="3-deoxy-D-manno-octulosonic-acid transferase N-terminal" evidence="9">
    <location>
        <begin position="39"/>
        <end position="204"/>
    </location>
</feature>
<evidence type="ECO:0000256" key="7">
    <source>
        <dbReference type="ARBA" id="ARBA00049183"/>
    </source>
</evidence>
<evidence type="ECO:0000256" key="5">
    <source>
        <dbReference type="ARBA" id="ARBA00022679"/>
    </source>
</evidence>
<reference evidence="11" key="1">
    <citation type="journal article" date="2019" name="Int. J. Syst. Evol. Microbiol.">
        <title>The Global Catalogue of Microorganisms (GCM) 10K type strain sequencing project: providing services to taxonomists for standard genome sequencing and annotation.</title>
        <authorList>
            <consortium name="The Broad Institute Genomics Platform"/>
            <consortium name="The Broad Institute Genome Sequencing Center for Infectious Disease"/>
            <person name="Wu L."/>
            <person name="Ma J."/>
        </authorList>
    </citation>
    <scope>NUCLEOTIDE SEQUENCE [LARGE SCALE GENOMIC DNA]</scope>
    <source>
        <strain evidence="11">DFY28</strain>
    </source>
</reference>
<dbReference type="Proteomes" id="UP001597237">
    <property type="component" value="Unassembled WGS sequence"/>
</dbReference>
<dbReference type="Pfam" id="PF04413">
    <property type="entry name" value="Glycos_transf_N"/>
    <property type="match status" value="1"/>
</dbReference>
<dbReference type="EC" id="2.4.99.12" evidence="3 8"/>
<dbReference type="EMBL" id="JBHUEY010000001">
    <property type="protein sequence ID" value="MFD1783951.1"/>
    <property type="molecule type" value="Genomic_DNA"/>
</dbReference>
<evidence type="ECO:0000256" key="3">
    <source>
        <dbReference type="ARBA" id="ARBA00012621"/>
    </source>
</evidence>
<evidence type="ECO:0000313" key="10">
    <source>
        <dbReference type="EMBL" id="MFD1783951.1"/>
    </source>
</evidence>
<proteinExistence type="inferred from homology"/>
<comment type="pathway">
    <text evidence="2 8">Bacterial outer membrane biogenesis; LPS core biosynthesis.</text>
</comment>
<evidence type="ECO:0000256" key="6">
    <source>
        <dbReference type="ARBA" id="ARBA00031445"/>
    </source>
</evidence>
<dbReference type="RefSeq" id="WP_377282859.1">
    <property type="nucleotide sequence ID" value="NZ_JBHRSI010000008.1"/>
</dbReference>
<gene>
    <name evidence="10" type="ORF">ACFSC0_11150</name>
</gene>
<comment type="catalytic activity">
    <reaction evidence="7 8">
        <text>lipid IVA (E. coli) + CMP-3-deoxy-beta-D-manno-octulosonate = alpha-Kdo-(2-&gt;6)-lipid IVA (E. coli) + CMP + H(+)</text>
        <dbReference type="Rhea" id="RHEA:28066"/>
        <dbReference type="ChEBI" id="CHEBI:15378"/>
        <dbReference type="ChEBI" id="CHEBI:58603"/>
        <dbReference type="ChEBI" id="CHEBI:60364"/>
        <dbReference type="ChEBI" id="CHEBI:60377"/>
        <dbReference type="ChEBI" id="CHEBI:85987"/>
        <dbReference type="EC" id="2.4.99.12"/>
    </reaction>
</comment>
<protein>
    <recommendedName>
        <fullName evidence="4 8">3-deoxy-D-manno-octulosonic acid transferase</fullName>
        <shortName evidence="8">Kdo transferase</shortName>
        <ecNumber evidence="3 8">2.4.99.12</ecNumber>
    </recommendedName>
    <alternativeName>
        <fullName evidence="6 8">Lipid IV(A) 3-deoxy-D-manno-octulosonic acid transferase</fullName>
    </alternativeName>
</protein>
<dbReference type="InterPro" id="IPR007507">
    <property type="entry name" value="Glycos_transf_N"/>
</dbReference>
<organism evidence="10 11">
    <name type="scientific">Phenylobacterium terrae</name>
    <dbReference type="NCBI Taxonomy" id="2665495"/>
    <lineage>
        <taxon>Bacteria</taxon>
        <taxon>Pseudomonadati</taxon>
        <taxon>Pseudomonadota</taxon>
        <taxon>Alphaproteobacteria</taxon>
        <taxon>Caulobacterales</taxon>
        <taxon>Caulobacteraceae</taxon>
        <taxon>Phenylobacterium</taxon>
    </lineage>
</organism>
<keyword evidence="11" id="KW-1185">Reference proteome</keyword>
<dbReference type="Gene3D" id="3.40.50.2000">
    <property type="entry name" value="Glycogen Phosphorylase B"/>
    <property type="match status" value="1"/>
</dbReference>
<dbReference type="PANTHER" id="PTHR42755:SF1">
    <property type="entry name" value="3-DEOXY-D-MANNO-OCTULOSONIC ACID TRANSFERASE, MITOCHONDRIAL-RELATED"/>
    <property type="match status" value="1"/>
</dbReference>